<accession>A0AA40KDE3</accession>
<keyword evidence="3" id="KW-1185">Reference proteome</keyword>
<proteinExistence type="predicted"/>
<comment type="caution">
    <text evidence="2">The sequence shown here is derived from an EMBL/GenBank/DDBJ whole genome shotgun (WGS) entry which is preliminary data.</text>
</comment>
<gene>
    <name evidence="2" type="ORF">B0T18DRAFT_400580</name>
</gene>
<reference evidence="2" key="1">
    <citation type="submission" date="2023-06" db="EMBL/GenBank/DDBJ databases">
        <title>Genome-scale phylogeny and comparative genomics of the fungal order Sordariales.</title>
        <authorList>
            <consortium name="Lawrence Berkeley National Laboratory"/>
            <person name="Hensen N."/>
            <person name="Bonometti L."/>
            <person name="Westerberg I."/>
            <person name="Brannstrom I.O."/>
            <person name="Guillou S."/>
            <person name="Cros-Aarteil S."/>
            <person name="Calhoun S."/>
            <person name="Haridas S."/>
            <person name="Kuo A."/>
            <person name="Mondo S."/>
            <person name="Pangilinan J."/>
            <person name="Riley R."/>
            <person name="LaButti K."/>
            <person name="Andreopoulos B."/>
            <person name="Lipzen A."/>
            <person name="Chen C."/>
            <person name="Yanf M."/>
            <person name="Daum C."/>
            <person name="Ng V."/>
            <person name="Clum A."/>
            <person name="Steindorff A."/>
            <person name="Ohm R."/>
            <person name="Martin F."/>
            <person name="Silar P."/>
            <person name="Natvig D."/>
            <person name="Lalanne C."/>
            <person name="Gautier V."/>
            <person name="Ament-velasquez S.L."/>
            <person name="Kruys A."/>
            <person name="Hutchinson M.I."/>
            <person name="Powell A.J."/>
            <person name="Barry K."/>
            <person name="Miller A.N."/>
            <person name="Grigoriev I.V."/>
            <person name="Debuchy R."/>
            <person name="Gladieux P."/>
            <person name="Thoren M.H."/>
            <person name="Johannesson H."/>
        </authorList>
    </citation>
    <scope>NUCLEOTIDE SEQUENCE</scope>
    <source>
        <strain evidence="2">SMH3187-1</strain>
    </source>
</reference>
<evidence type="ECO:0000313" key="2">
    <source>
        <dbReference type="EMBL" id="KAK0755053.1"/>
    </source>
</evidence>
<feature type="region of interest" description="Disordered" evidence="1">
    <location>
        <begin position="1"/>
        <end position="33"/>
    </location>
</feature>
<sequence>MSRRNRRAERQYPPAKITQWHAPAPLKPPNRLGLPRTVSTLSRLPYFWGRRRL</sequence>
<dbReference type="EMBL" id="JAUKUD010000001">
    <property type="protein sequence ID" value="KAK0755053.1"/>
    <property type="molecule type" value="Genomic_DNA"/>
</dbReference>
<evidence type="ECO:0000313" key="3">
    <source>
        <dbReference type="Proteomes" id="UP001172155"/>
    </source>
</evidence>
<name>A0AA40KDE3_9PEZI</name>
<protein>
    <submittedName>
        <fullName evidence="2">Uncharacterized protein</fullName>
    </submittedName>
</protein>
<organism evidence="2 3">
    <name type="scientific">Schizothecium vesticola</name>
    <dbReference type="NCBI Taxonomy" id="314040"/>
    <lineage>
        <taxon>Eukaryota</taxon>
        <taxon>Fungi</taxon>
        <taxon>Dikarya</taxon>
        <taxon>Ascomycota</taxon>
        <taxon>Pezizomycotina</taxon>
        <taxon>Sordariomycetes</taxon>
        <taxon>Sordariomycetidae</taxon>
        <taxon>Sordariales</taxon>
        <taxon>Schizotheciaceae</taxon>
        <taxon>Schizothecium</taxon>
    </lineage>
</organism>
<dbReference type="AlphaFoldDB" id="A0AA40KDE3"/>
<dbReference type="Proteomes" id="UP001172155">
    <property type="component" value="Unassembled WGS sequence"/>
</dbReference>
<evidence type="ECO:0000256" key="1">
    <source>
        <dbReference type="SAM" id="MobiDB-lite"/>
    </source>
</evidence>